<keyword evidence="5 10" id="KW-0552">Olfaction</keyword>
<feature type="transmembrane region" description="Helical" evidence="10">
    <location>
        <begin position="137"/>
        <end position="155"/>
    </location>
</feature>
<feature type="transmembrane region" description="Helical" evidence="10">
    <location>
        <begin position="84"/>
        <end position="103"/>
    </location>
</feature>
<feature type="transmembrane region" description="Helical" evidence="10">
    <location>
        <begin position="303"/>
        <end position="325"/>
    </location>
</feature>
<keyword evidence="9 10" id="KW-0807">Transducer</keyword>
<keyword evidence="3 10" id="KW-0716">Sensory transduction</keyword>
<accession>U5NJ19</accession>
<dbReference type="EMBL" id="KC960482">
    <property type="protein sequence ID" value="AGY14593.1"/>
    <property type="molecule type" value="mRNA"/>
</dbReference>
<evidence type="ECO:0000256" key="4">
    <source>
        <dbReference type="ARBA" id="ARBA00022692"/>
    </source>
</evidence>
<reference evidence="11" key="2">
    <citation type="submission" date="2013-04" db="EMBL/GenBank/DDBJ databases">
        <authorList>
            <person name="Zhang Y.-N."/>
            <person name="Jin J.-Y."/>
            <person name="Jin R."/>
            <person name="Xia Y.-H."/>
            <person name="Dong S.-L."/>
        </authorList>
    </citation>
    <scope>NUCLEOTIDE SEQUENCE</scope>
</reference>
<keyword evidence="4 10" id="KW-0812">Transmembrane</keyword>
<comment type="similarity">
    <text evidence="10">Belongs to the insect chemoreceptor superfamily. Heteromeric odorant receptor channel (TC 1.A.69) family.</text>
</comment>
<comment type="subcellular location">
    <subcellularLocation>
        <location evidence="1 10">Cell membrane</location>
        <topology evidence="1 10">Multi-pass membrane protein</topology>
    </subcellularLocation>
</comment>
<dbReference type="Pfam" id="PF02949">
    <property type="entry name" value="7tm_6"/>
    <property type="match status" value="1"/>
</dbReference>
<proteinExistence type="evidence at transcript level"/>
<evidence type="ECO:0000256" key="9">
    <source>
        <dbReference type="ARBA" id="ARBA00023224"/>
    </source>
</evidence>
<keyword evidence="8 10" id="KW-0675">Receptor</keyword>
<keyword evidence="6 10" id="KW-1133">Transmembrane helix</keyword>
<sequence>MHQPMEIPKPNEFTKLLDKVNTIGFLWGIKDIWVTDIKLSRRFVYIYNKFLYVLYINHVILSMSVLGSFFTQNDITDKQANDRLMFGILFPGHLILFYISLCYKQRNRNLLYQLAVVLKEHQNDADLEREMIKKIKVFSITLTVLIFMVFLLWGLRAVYRMVTAGENFITLILAWPDVHDESTTAGVTRVCFYFWWLPFATTIMATFLVMVIKLLAICYQYKNLSVYFYSLNDIFSNVTLSQAEKEMKYEQAFIVGIQMHSLTLWCKKQHEHISKGLFLIEIMGNCTLLLALIATLQVGERTLSQLITVIVMSISTCVSLGFFMWNGGDITVEASKLSNAMYSSGWQNCYGQSSIRIRKLVVNAMRQAQDPVVYKIFGVIDFSYESYVTLIKMPYTAVSVFY</sequence>
<name>U5NJ19_SESIF</name>
<evidence type="ECO:0000256" key="2">
    <source>
        <dbReference type="ARBA" id="ARBA00022475"/>
    </source>
</evidence>
<keyword evidence="2" id="KW-1003">Cell membrane</keyword>
<protein>
    <recommendedName>
        <fullName evidence="10">Odorant receptor</fullName>
    </recommendedName>
</protein>
<evidence type="ECO:0000256" key="8">
    <source>
        <dbReference type="ARBA" id="ARBA00023170"/>
    </source>
</evidence>
<evidence type="ECO:0000256" key="3">
    <source>
        <dbReference type="ARBA" id="ARBA00022606"/>
    </source>
</evidence>
<dbReference type="AlphaFoldDB" id="U5NJ19"/>
<feature type="transmembrane region" description="Helical" evidence="10">
    <location>
        <begin position="50"/>
        <end position="72"/>
    </location>
</feature>
<evidence type="ECO:0000256" key="6">
    <source>
        <dbReference type="ARBA" id="ARBA00022989"/>
    </source>
</evidence>
<dbReference type="GO" id="GO:0007165">
    <property type="term" value="P:signal transduction"/>
    <property type="evidence" value="ECO:0007669"/>
    <property type="project" value="UniProtKB-KW"/>
</dbReference>
<dbReference type="PANTHER" id="PTHR21137:SF35">
    <property type="entry name" value="ODORANT RECEPTOR 19A-RELATED"/>
    <property type="match status" value="1"/>
</dbReference>
<evidence type="ECO:0000256" key="5">
    <source>
        <dbReference type="ARBA" id="ARBA00022725"/>
    </source>
</evidence>
<evidence type="ECO:0000256" key="1">
    <source>
        <dbReference type="ARBA" id="ARBA00004651"/>
    </source>
</evidence>
<feature type="transmembrane region" description="Helical" evidence="10">
    <location>
        <begin position="193"/>
        <end position="216"/>
    </location>
</feature>
<evidence type="ECO:0000256" key="7">
    <source>
        <dbReference type="ARBA" id="ARBA00023136"/>
    </source>
</evidence>
<evidence type="ECO:0000256" key="10">
    <source>
        <dbReference type="RuleBase" id="RU351113"/>
    </source>
</evidence>
<dbReference type="GO" id="GO:0005549">
    <property type="term" value="F:odorant binding"/>
    <property type="evidence" value="ECO:0007669"/>
    <property type="project" value="InterPro"/>
</dbReference>
<comment type="caution">
    <text evidence="10">Lacks conserved residue(s) required for the propagation of feature annotation.</text>
</comment>
<reference evidence="11" key="1">
    <citation type="journal article" date="2013" name="PLoS ONE">
        <title>Differential expression patterns in chemosensory and non-chemosensory tissues of putative chemosensory genes identified by transcriptome analysis of insect pest the purple stem borer Sesamia inferens (Walker).</title>
        <authorList>
            <person name="Zhang Y.N."/>
            <person name="Jin J.Y."/>
            <person name="Jin R."/>
            <person name="Xia Y.H."/>
            <person name="Zhou J.J."/>
            <person name="Deng J.Y."/>
            <person name="Dong S.L."/>
        </authorList>
    </citation>
    <scope>NUCLEOTIDE SEQUENCE</scope>
</reference>
<dbReference type="GO" id="GO:0005886">
    <property type="term" value="C:plasma membrane"/>
    <property type="evidence" value="ECO:0007669"/>
    <property type="project" value="UniProtKB-SubCell"/>
</dbReference>
<evidence type="ECO:0000313" key="11">
    <source>
        <dbReference type="EMBL" id="AGY14593.1"/>
    </source>
</evidence>
<feature type="transmembrane region" description="Helical" evidence="10">
    <location>
        <begin position="277"/>
        <end position="297"/>
    </location>
</feature>
<organism evidence="11">
    <name type="scientific">Sesamia inferens</name>
    <name type="common">Purple stem borer</name>
    <dbReference type="NCBI Taxonomy" id="492764"/>
    <lineage>
        <taxon>Eukaryota</taxon>
        <taxon>Metazoa</taxon>
        <taxon>Ecdysozoa</taxon>
        <taxon>Arthropoda</taxon>
        <taxon>Hexapoda</taxon>
        <taxon>Insecta</taxon>
        <taxon>Pterygota</taxon>
        <taxon>Neoptera</taxon>
        <taxon>Endopterygota</taxon>
        <taxon>Lepidoptera</taxon>
        <taxon>Glossata</taxon>
        <taxon>Ditrysia</taxon>
        <taxon>Noctuoidea</taxon>
        <taxon>Noctuidae</taxon>
        <taxon>Amphipyrinae</taxon>
        <taxon>Sesamia</taxon>
    </lineage>
</organism>
<keyword evidence="7 10" id="KW-0472">Membrane</keyword>
<dbReference type="InterPro" id="IPR004117">
    <property type="entry name" value="7tm6_olfct_rcpt"/>
</dbReference>
<dbReference type="PANTHER" id="PTHR21137">
    <property type="entry name" value="ODORANT RECEPTOR"/>
    <property type="match status" value="1"/>
</dbReference>
<dbReference type="GO" id="GO:0004984">
    <property type="term" value="F:olfactory receptor activity"/>
    <property type="evidence" value="ECO:0007669"/>
    <property type="project" value="InterPro"/>
</dbReference>